<evidence type="ECO:0000313" key="2">
    <source>
        <dbReference type="Proteomes" id="UP000285301"/>
    </source>
</evidence>
<comment type="caution">
    <text evidence="1">The sequence shown here is derived from an EMBL/GenBank/DDBJ whole genome shotgun (WGS) entry which is preliminary data.</text>
</comment>
<dbReference type="Proteomes" id="UP000285301">
    <property type="component" value="Unassembled WGS sequence"/>
</dbReference>
<dbReference type="AlphaFoldDB" id="A0A443R4Y8"/>
<protein>
    <submittedName>
        <fullName evidence="1">Secreted salivary gland peptide-like protein</fullName>
    </submittedName>
</protein>
<gene>
    <name evidence="1" type="ORF">B4U79_00258</name>
</gene>
<name>A0A443R4Y8_9ACAR</name>
<dbReference type="PANTHER" id="PTHR33964">
    <property type="entry name" value="RE45066P-RELATED"/>
    <property type="match status" value="1"/>
</dbReference>
<accession>A0A443R4Y8</accession>
<keyword evidence="2" id="KW-1185">Reference proteome</keyword>
<dbReference type="OrthoDB" id="10051804at2759"/>
<evidence type="ECO:0000313" key="1">
    <source>
        <dbReference type="EMBL" id="RWS10331.1"/>
    </source>
</evidence>
<dbReference type="EMBL" id="NCKU01002134">
    <property type="protein sequence ID" value="RWS10331.1"/>
    <property type="molecule type" value="Genomic_DNA"/>
</dbReference>
<organism evidence="1 2">
    <name type="scientific">Dinothrombium tinctorium</name>
    <dbReference type="NCBI Taxonomy" id="1965070"/>
    <lineage>
        <taxon>Eukaryota</taxon>
        <taxon>Metazoa</taxon>
        <taxon>Ecdysozoa</taxon>
        <taxon>Arthropoda</taxon>
        <taxon>Chelicerata</taxon>
        <taxon>Arachnida</taxon>
        <taxon>Acari</taxon>
        <taxon>Acariformes</taxon>
        <taxon>Trombidiformes</taxon>
        <taxon>Prostigmata</taxon>
        <taxon>Anystina</taxon>
        <taxon>Parasitengona</taxon>
        <taxon>Trombidioidea</taxon>
        <taxon>Trombidiidae</taxon>
        <taxon>Dinothrombium</taxon>
    </lineage>
</organism>
<reference evidence="1 2" key="1">
    <citation type="journal article" date="2018" name="Gigascience">
        <title>Genomes of trombidid mites reveal novel predicted allergens and laterally-transferred genes associated with secondary metabolism.</title>
        <authorList>
            <person name="Dong X."/>
            <person name="Chaisiri K."/>
            <person name="Xia D."/>
            <person name="Armstrong S.D."/>
            <person name="Fang Y."/>
            <person name="Donnelly M.J."/>
            <person name="Kadowaki T."/>
            <person name="McGarry J.W."/>
            <person name="Darby A.C."/>
            <person name="Makepeace B.L."/>
        </authorList>
    </citation>
    <scope>NUCLEOTIDE SEQUENCE [LARGE SCALE GENOMIC DNA]</scope>
    <source>
        <strain evidence="1">UoL-WK</strain>
    </source>
</reference>
<dbReference type="PANTHER" id="PTHR33964:SF1">
    <property type="entry name" value="RE45066P"/>
    <property type="match status" value="1"/>
</dbReference>
<proteinExistence type="predicted"/>
<sequence>MVLSAVLKLQFIYITFDTWSKFLKYASCYRNISLDETKCASKYSSALSAPSSGETEDTDTVMKRSCCALREFVHCKLSHVGQDCGEKAEHFMEKHLSKITNPITERHCSAYTYGSEACRLIEAKNASSYLRNNLILLQILSLSILSLAKNSLFALPDYSV</sequence>